<reference evidence="3 4" key="1">
    <citation type="submission" date="2024-05" db="EMBL/GenBank/DDBJ databases">
        <title>Genome sequencing and assembly of Indian major carp, Cirrhinus mrigala (Hamilton, 1822).</title>
        <authorList>
            <person name="Mohindra V."/>
            <person name="Chowdhury L.M."/>
            <person name="Lal K."/>
            <person name="Jena J.K."/>
        </authorList>
    </citation>
    <scope>NUCLEOTIDE SEQUENCE [LARGE SCALE GENOMIC DNA]</scope>
    <source>
        <strain evidence="3">CM1030</strain>
        <tissue evidence="3">Blood</tissue>
    </source>
</reference>
<proteinExistence type="predicted"/>
<name>A0ABD0QZY1_CIRMR</name>
<evidence type="ECO:0000313" key="4">
    <source>
        <dbReference type="Proteomes" id="UP001529510"/>
    </source>
</evidence>
<dbReference type="EMBL" id="JAMKFB020000006">
    <property type="protein sequence ID" value="KAL0191253.1"/>
    <property type="molecule type" value="Genomic_DNA"/>
</dbReference>
<sequence length="56" mass="5891">TPLLWLCFIAPLGFSLPPVLPQSSVAPAPPRTSGSPPPAWSPEPWTPGPLCRLDSS</sequence>
<protein>
    <submittedName>
        <fullName evidence="3">Uncharacterized protein</fullName>
    </submittedName>
</protein>
<feature type="non-terminal residue" evidence="3">
    <location>
        <position position="56"/>
    </location>
</feature>
<keyword evidence="4" id="KW-1185">Reference proteome</keyword>
<evidence type="ECO:0000256" key="2">
    <source>
        <dbReference type="SAM" id="SignalP"/>
    </source>
</evidence>
<feature type="compositionally biased region" description="Pro residues" evidence="1">
    <location>
        <begin position="27"/>
        <end position="47"/>
    </location>
</feature>
<dbReference type="Proteomes" id="UP001529510">
    <property type="component" value="Unassembled WGS sequence"/>
</dbReference>
<feature type="region of interest" description="Disordered" evidence="1">
    <location>
        <begin position="23"/>
        <end position="56"/>
    </location>
</feature>
<feature type="signal peptide" evidence="2">
    <location>
        <begin position="1"/>
        <end position="15"/>
    </location>
</feature>
<organism evidence="3 4">
    <name type="scientific">Cirrhinus mrigala</name>
    <name type="common">Mrigala</name>
    <dbReference type="NCBI Taxonomy" id="683832"/>
    <lineage>
        <taxon>Eukaryota</taxon>
        <taxon>Metazoa</taxon>
        <taxon>Chordata</taxon>
        <taxon>Craniata</taxon>
        <taxon>Vertebrata</taxon>
        <taxon>Euteleostomi</taxon>
        <taxon>Actinopterygii</taxon>
        <taxon>Neopterygii</taxon>
        <taxon>Teleostei</taxon>
        <taxon>Ostariophysi</taxon>
        <taxon>Cypriniformes</taxon>
        <taxon>Cyprinidae</taxon>
        <taxon>Labeoninae</taxon>
        <taxon>Labeonini</taxon>
        <taxon>Cirrhinus</taxon>
    </lineage>
</organism>
<feature type="non-terminal residue" evidence="3">
    <location>
        <position position="1"/>
    </location>
</feature>
<evidence type="ECO:0000256" key="1">
    <source>
        <dbReference type="SAM" id="MobiDB-lite"/>
    </source>
</evidence>
<dbReference type="AlphaFoldDB" id="A0ABD0QZY1"/>
<keyword evidence="2" id="KW-0732">Signal</keyword>
<comment type="caution">
    <text evidence="3">The sequence shown here is derived from an EMBL/GenBank/DDBJ whole genome shotgun (WGS) entry which is preliminary data.</text>
</comment>
<evidence type="ECO:0000313" key="3">
    <source>
        <dbReference type="EMBL" id="KAL0191253.1"/>
    </source>
</evidence>
<gene>
    <name evidence="3" type="ORF">M9458_013951</name>
</gene>
<accession>A0ABD0QZY1</accession>
<feature type="chain" id="PRO_5044896711" evidence="2">
    <location>
        <begin position="16"/>
        <end position="56"/>
    </location>
</feature>